<dbReference type="GO" id="GO:0005777">
    <property type="term" value="C:peroxisome"/>
    <property type="evidence" value="ECO:0007669"/>
    <property type="project" value="TreeGrafter"/>
</dbReference>
<gene>
    <name evidence="13" type="ORF">WA026_003870</name>
</gene>
<comment type="function">
    <text evidence="10">Catalyzes the reduction of fatty acyl-CoA to fatty alcohols.</text>
</comment>
<dbReference type="GO" id="GO:0035336">
    <property type="term" value="P:long-chain fatty-acyl-CoA metabolic process"/>
    <property type="evidence" value="ECO:0007669"/>
    <property type="project" value="TreeGrafter"/>
</dbReference>
<keyword evidence="10" id="KW-0560">Oxidoreductase</keyword>
<evidence type="ECO:0000256" key="3">
    <source>
        <dbReference type="ARBA" id="ARBA00022516"/>
    </source>
</evidence>
<sequence>ASTVKRFDSNLLNEARLQKLFLSSKILFPEEFLKMLDGNDEGTSKVIHVNSEFECEDGSNILQYYNEKTIFLTGATGFLGKLILEKILRTCKGVKRIYILARPKKGVNINDRIDQLFAGPAMDKMKEVNPSFQDQVSLVPGDLLLPYLGMSKESIQSFKDEVNIVIHCGATVRFDQKLREAAYINVRSVRNLLDISKETNGLESFLYISTAYSHCPRLEIGEEFYNPPIKPDDLLKLVEMLDEKRLIKMTPIILGEWPNTYSFTKAVAENLIKQESENLPLAIVRPSIVIGAVKEPIPGWIDSIYGPTGLMIFGFLGILRTAHGNPNTKCDLVPVDFVVNCIIAAAYQRAKLNRMPAISSNHRDEITPIFNYCYSPNLPTIKWGYYLTRVRASAFSVGSTRCVWYPSVKLRRCIYLFKIEKFFNMIPAYVADLVFKIMGREQIAVKLMERLFNTISVLNYFLRRNWTFTTDNTQKLFKSLSSTDKKLFDFDMEAIDFESYNKNYVYAMRIYVVKDPLETLEAGRRLVFKLQIIYYISWIALFAILYIVYHFLSSIFM</sequence>
<dbReference type="GO" id="GO:0102965">
    <property type="term" value="F:alcohol-forming long-chain fatty acyl-CoA reductase activity"/>
    <property type="evidence" value="ECO:0007669"/>
    <property type="project" value="UniProtKB-EC"/>
</dbReference>
<comment type="similarity">
    <text evidence="2 10">Belongs to the fatty acyl-CoA reductase family.</text>
</comment>
<dbReference type="Gene3D" id="3.40.50.720">
    <property type="entry name" value="NAD(P)-binding Rossmann-like Domain"/>
    <property type="match status" value="1"/>
</dbReference>
<dbReference type="Proteomes" id="UP001431783">
    <property type="component" value="Unassembled WGS sequence"/>
</dbReference>
<evidence type="ECO:0000256" key="7">
    <source>
        <dbReference type="ARBA" id="ARBA00023098"/>
    </source>
</evidence>
<keyword evidence="4 10" id="KW-0812">Transmembrane</keyword>
<keyword evidence="3 10" id="KW-0444">Lipid biosynthesis</keyword>
<dbReference type="InterPro" id="IPR036291">
    <property type="entry name" value="NAD(P)-bd_dom_sf"/>
</dbReference>
<dbReference type="InterPro" id="IPR026055">
    <property type="entry name" value="FAR"/>
</dbReference>
<dbReference type="PANTHER" id="PTHR11011:SF60">
    <property type="entry name" value="FATTY ACYL-COA REDUCTASE-RELATED"/>
    <property type="match status" value="1"/>
</dbReference>
<dbReference type="EC" id="1.2.1.84" evidence="10"/>
<reference evidence="13 14" key="1">
    <citation type="submission" date="2023-03" db="EMBL/GenBank/DDBJ databases">
        <title>Genome insight into feeding habits of ladybird beetles.</title>
        <authorList>
            <person name="Li H.-S."/>
            <person name="Huang Y.-H."/>
            <person name="Pang H."/>
        </authorList>
    </citation>
    <scope>NUCLEOTIDE SEQUENCE [LARGE SCALE GENOMIC DNA]</scope>
    <source>
        <strain evidence="13">SYSU_2023b</strain>
        <tissue evidence="13">Whole body</tissue>
    </source>
</reference>
<keyword evidence="5 10" id="KW-0521">NADP</keyword>
<dbReference type="FunFam" id="3.40.50.720:FF:000143">
    <property type="entry name" value="Fatty acyl-CoA reductase"/>
    <property type="match status" value="1"/>
</dbReference>
<evidence type="ECO:0000256" key="6">
    <source>
        <dbReference type="ARBA" id="ARBA00022989"/>
    </source>
</evidence>
<dbReference type="CDD" id="cd05236">
    <property type="entry name" value="FAR-N_SDR_e"/>
    <property type="match status" value="1"/>
</dbReference>
<evidence type="ECO:0000256" key="1">
    <source>
        <dbReference type="ARBA" id="ARBA00004141"/>
    </source>
</evidence>
<dbReference type="GO" id="GO:0080019">
    <property type="term" value="F:alcohol-forming very long-chain fatty acyl-CoA reductase activity"/>
    <property type="evidence" value="ECO:0007669"/>
    <property type="project" value="InterPro"/>
</dbReference>
<evidence type="ECO:0000256" key="10">
    <source>
        <dbReference type="RuleBase" id="RU363097"/>
    </source>
</evidence>
<comment type="caution">
    <text evidence="13">The sequence shown here is derived from an EMBL/GenBank/DDBJ whole genome shotgun (WGS) entry which is preliminary data.</text>
</comment>
<accession>A0AAW1U913</accession>
<name>A0AAW1U913_9CUCU</name>
<dbReference type="SUPFAM" id="SSF51735">
    <property type="entry name" value="NAD(P)-binding Rossmann-fold domains"/>
    <property type="match status" value="1"/>
</dbReference>
<evidence type="ECO:0000313" key="14">
    <source>
        <dbReference type="Proteomes" id="UP001431783"/>
    </source>
</evidence>
<evidence type="ECO:0000256" key="2">
    <source>
        <dbReference type="ARBA" id="ARBA00005928"/>
    </source>
</evidence>
<dbReference type="CDD" id="cd09071">
    <property type="entry name" value="FAR_C"/>
    <property type="match status" value="1"/>
</dbReference>
<keyword evidence="14" id="KW-1185">Reference proteome</keyword>
<keyword evidence="7 10" id="KW-0443">Lipid metabolism</keyword>
<dbReference type="InterPro" id="IPR033640">
    <property type="entry name" value="FAR_C"/>
</dbReference>
<evidence type="ECO:0000313" key="13">
    <source>
        <dbReference type="EMBL" id="KAK9879055.1"/>
    </source>
</evidence>
<feature type="transmembrane region" description="Helical" evidence="10">
    <location>
        <begin position="532"/>
        <end position="552"/>
    </location>
</feature>
<dbReference type="PANTHER" id="PTHR11011">
    <property type="entry name" value="MALE STERILITY PROTEIN 2-RELATED"/>
    <property type="match status" value="1"/>
</dbReference>
<feature type="domain" description="Fatty acyl-CoA reductase C-terminal" evidence="11">
    <location>
        <begin position="423"/>
        <end position="515"/>
    </location>
</feature>
<protein>
    <recommendedName>
        <fullName evidence="10">Fatty acyl-CoA reductase</fullName>
        <ecNumber evidence="10">1.2.1.84</ecNumber>
    </recommendedName>
</protein>
<evidence type="ECO:0000256" key="9">
    <source>
        <dbReference type="ARBA" id="ARBA00052530"/>
    </source>
</evidence>
<dbReference type="EMBL" id="JARQZJ010000061">
    <property type="protein sequence ID" value="KAK9879055.1"/>
    <property type="molecule type" value="Genomic_DNA"/>
</dbReference>
<feature type="non-terminal residue" evidence="13">
    <location>
        <position position="1"/>
    </location>
</feature>
<feature type="domain" description="Thioester reductase (TE)" evidence="12">
    <location>
        <begin position="72"/>
        <end position="342"/>
    </location>
</feature>
<evidence type="ECO:0000259" key="11">
    <source>
        <dbReference type="Pfam" id="PF03015"/>
    </source>
</evidence>
<dbReference type="GO" id="GO:0016020">
    <property type="term" value="C:membrane"/>
    <property type="evidence" value="ECO:0007669"/>
    <property type="project" value="UniProtKB-SubCell"/>
</dbReference>
<evidence type="ECO:0000256" key="5">
    <source>
        <dbReference type="ARBA" id="ARBA00022857"/>
    </source>
</evidence>
<evidence type="ECO:0000256" key="8">
    <source>
        <dbReference type="ARBA" id="ARBA00023136"/>
    </source>
</evidence>
<dbReference type="Pfam" id="PF07993">
    <property type="entry name" value="NAD_binding_4"/>
    <property type="match status" value="1"/>
</dbReference>
<dbReference type="AlphaFoldDB" id="A0AAW1U913"/>
<keyword evidence="6 10" id="KW-1133">Transmembrane helix</keyword>
<keyword evidence="8 10" id="KW-0472">Membrane</keyword>
<evidence type="ECO:0000256" key="4">
    <source>
        <dbReference type="ARBA" id="ARBA00022692"/>
    </source>
</evidence>
<comment type="subcellular location">
    <subcellularLocation>
        <location evidence="1">Membrane</location>
        <topology evidence="1">Multi-pass membrane protein</topology>
    </subcellularLocation>
</comment>
<comment type="catalytic activity">
    <reaction evidence="9 10">
        <text>a long-chain fatty acyl-CoA + 2 NADPH + 2 H(+) = a long-chain primary fatty alcohol + 2 NADP(+) + CoA</text>
        <dbReference type="Rhea" id="RHEA:52716"/>
        <dbReference type="ChEBI" id="CHEBI:15378"/>
        <dbReference type="ChEBI" id="CHEBI:57287"/>
        <dbReference type="ChEBI" id="CHEBI:57783"/>
        <dbReference type="ChEBI" id="CHEBI:58349"/>
        <dbReference type="ChEBI" id="CHEBI:77396"/>
        <dbReference type="ChEBI" id="CHEBI:83139"/>
        <dbReference type="EC" id="1.2.1.84"/>
    </reaction>
</comment>
<proteinExistence type="inferred from homology"/>
<dbReference type="InterPro" id="IPR013120">
    <property type="entry name" value="FAR_NAD-bd"/>
</dbReference>
<evidence type="ECO:0000259" key="12">
    <source>
        <dbReference type="Pfam" id="PF07993"/>
    </source>
</evidence>
<organism evidence="13 14">
    <name type="scientific">Henosepilachna vigintioctopunctata</name>
    <dbReference type="NCBI Taxonomy" id="420089"/>
    <lineage>
        <taxon>Eukaryota</taxon>
        <taxon>Metazoa</taxon>
        <taxon>Ecdysozoa</taxon>
        <taxon>Arthropoda</taxon>
        <taxon>Hexapoda</taxon>
        <taxon>Insecta</taxon>
        <taxon>Pterygota</taxon>
        <taxon>Neoptera</taxon>
        <taxon>Endopterygota</taxon>
        <taxon>Coleoptera</taxon>
        <taxon>Polyphaga</taxon>
        <taxon>Cucujiformia</taxon>
        <taxon>Coccinelloidea</taxon>
        <taxon>Coccinellidae</taxon>
        <taxon>Epilachninae</taxon>
        <taxon>Epilachnini</taxon>
        <taxon>Henosepilachna</taxon>
    </lineage>
</organism>
<dbReference type="Pfam" id="PF03015">
    <property type="entry name" value="Sterile"/>
    <property type="match status" value="1"/>
</dbReference>